<accession>A0A975H1K6</accession>
<dbReference type="Proteomes" id="UP000663903">
    <property type="component" value="Chromosome"/>
</dbReference>
<feature type="region of interest" description="Disordered" evidence="1">
    <location>
        <begin position="307"/>
        <end position="328"/>
    </location>
</feature>
<protein>
    <submittedName>
        <fullName evidence="3">Uncharacterized protein</fullName>
    </submittedName>
</protein>
<proteinExistence type="predicted"/>
<keyword evidence="2" id="KW-0732">Signal</keyword>
<feature type="chain" id="PRO_5037676676" evidence="2">
    <location>
        <begin position="28"/>
        <end position="328"/>
    </location>
</feature>
<gene>
    <name evidence="3" type="ORF">J1M35_12300</name>
</gene>
<evidence type="ECO:0000256" key="2">
    <source>
        <dbReference type="SAM" id="SignalP"/>
    </source>
</evidence>
<feature type="signal peptide" evidence="2">
    <location>
        <begin position="1"/>
        <end position="27"/>
    </location>
</feature>
<evidence type="ECO:0000256" key="1">
    <source>
        <dbReference type="SAM" id="MobiDB-lite"/>
    </source>
</evidence>
<dbReference type="KEGG" id="otd:J1M35_12300"/>
<organism evidence="3 4">
    <name type="scientific">Ottowia testudinis</name>
    <dbReference type="NCBI Taxonomy" id="2816950"/>
    <lineage>
        <taxon>Bacteria</taxon>
        <taxon>Pseudomonadati</taxon>
        <taxon>Pseudomonadota</taxon>
        <taxon>Betaproteobacteria</taxon>
        <taxon>Burkholderiales</taxon>
        <taxon>Comamonadaceae</taxon>
        <taxon>Ottowia</taxon>
    </lineage>
</organism>
<evidence type="ECO:0000313" key="3">
    <source>
        <dbReference type="EMBL" id="QTD43923.1"/>
    </source>
</evidence>
<feature type="compositionally biased region" description="Pro residues" evidence="1">
    <location>
        <begin position="308"/>
        <end position="317"/>
    </location>
</feature>
<keyword evidence="4" id="KW-1185">Reference proteome</keyword>
<reference evidence="3" key="1">
    <citation type="submission" date="2021-03" db="EMBL/GenBank/DDBJ databases">
        <title>Ottowia sp. 27C isolated from the cloaca of a Giant Asian pond turtle (Heosemys grandis).</title>
        <authorList>
            <person name="Spergser J."/>
            <person name="Busse H.-J."/>
        </authorList>
    </citation>
    <scope>NUCLEOTIDE SEQUENCE</scope>
    <source>
        <strain evidence="3">27C</strain>
    </source>
</reference>
<dbReference type="RefSeq" id="WP_208007331.1">
    <property type="nucleotide sequence ID" value="NZ_CP071796.1"/>
</dbReference>
<dbReference type="AlphaFoldDB" id="A0A975H1K6"/>
<name>A0A975H1K6_9BURK</name>
<evidence type="ECO:0000313" key="4">
    <source>
        <dbReference type="Proteomes" id="UP000663903"/>
    </source>
</evidence>
<dbReference type="EMBL" id="CP071796">
    <property type="protein sequence ID" value="QTD43923.1"/>
    <property type="molecule type" value="Genomic_DNA"/>
</dbReference>
<sequence>MRRSIHSCFLGSACVAALWVAAGAVQAQVDIKPLPVPANSDSPVRLYPLGVLQGHSIYGMRRDGFSTQYAPGDVCTSSQIVLRAPRQAMTPAQAEDLLQQATETLARLCGGPERVVYSSQNPRPQEQMRGQWVDDALFAQLQAGQTHDEYQPLFARSGFALDARSPQAQRRMAQRLSPPPSAAQQIPVFKNSQESLRGLFAQHGINGWMSLVGLAANPFRYQGQKLLSIAKLTRAMQADVVAVASPRHPGAVLILTNARAADWDEKDALIVIEPQGRYEGKADNPPTARLIQRMACAQQDCLDQLMLPAPPASPGAPPWRLLRDGERP</sequence>